<gene>
    <name evidence="2" type="ORF">FQA47_015063</name>
</gene>
<evidence type="ECO:0000313" key="3">
    <source>
        <dbReference type="Proteomes" id="UP000646548"/>
    </source>
</evidence>
<dbReference type="PANTHER" id="PTHR24135">
    <property type="entry name" value="SH3 AND MULTIPLE ANKYRIN REPEAT DOMAINS PROTEIN"/>
    <property type="match status" value="1"/>
</dbReference>
<dbReference type="PANTHER" id="PTHR24135:SF3">
    <property type="entry name" value="SH3 AND MULTIPLE ANKYRIN REPEAT DOMAINS PROTEIN 1"/>
    <property type="match status" value="1"/>
</dbReference>
<feature type="compositionally biased region" description="Low complexity" evidence="1">
    <location>
        <begin position="21"/>
        <end position="56"/>
    </location>
</feature>
<name>A0A834BSW4_ORYME</name>
<dbReference type="GO" id="GO:0030160">
    <property type="term" value="F:synaptic receptor adaptor activity"/>
    <property type="evidence" value="ECO:0007669"/>
    <property type="project" value="TreeGrafter"/>
</dbReference>
<dbReference type="InterPro" id="IPR051569">
    <property type="entry name" value="SHANK"/>
</dbReference>
<dbReference type="GO" id="GO:0014069">
    <property type="term" value="C:postsynaptic density"/>
    <property type="evidence" value="ECO:0007669"/>
    <property type="project" value="TreeGrafter"/>
</dbReference>
<accession>A0A834BSW4</accession>
<evidence type="ECO:0000313" key="2">
    <source>
        <dbReference type="EMBL" id="KAF6715623.1"/>
    </source>
</evidence>
<feature type="compositionally biased region" description="Polar residues" evidence="1">
    <location>
        <begin position="57"/>
        <end position="68"/>
    </location>
</feature>
<feature type="region of interest" description="Disordered" evidence="1">
    <location>
        <begin position="1"/>
        <end position="142"/>
    </location>
</feature>
<dbReference type="GO" id="GO:0045211">
    <property type="term" value="C:postsynaptic membrane"/>
    <property type="evidence" value="ECO:0007669"/>
    <property type="project" value="TreeGrafter"/>
</dbReference>
<reference evidence="2" key="1">
    <citation type="journal article" name="BMC Genomics">
        <title>Long-read sequencing and de novo genome assembly of marine medaka (Oryzias melastigma).</title>
        <authorList>
            <person name="Liang P."/>
            <person name="Saqib H.S.A."/>
            <person name="Ni X."/>
            <person name="Shen Y."/>
        </authorList>
    </citation>
    <scope>NUCLEOTIDE SEQUENCE</scope>
    <source>
        <strain evidence="2">Bigg-433</strain>
    </source>
</reference>
<feature type="compositionally biased region" description="Acidic residues" evidence="1">
    <location>
        <begin position="1"/>
        <end position="13"/>
    </location>
</feature>
<dbReference type="GO" id="GO:0043197">
    <property type="term" value="C:dendritic spine"/>
    <property type="evidence" value="ECO:0007669"/>
    <property type="project" value="TreeGrafter"/>
</dbReference>
<organism evidence="2 3">
    <name type="scientific">Oryzias melastigma</name>
    <name type="common">Marine medaka</name>
    <dbReference type="NCBI Taxonomy" id="30732"/>
    <lineage>
        <taxon>Eukaryota</taxon>
        <taxon>Metazoa</taxon>
        <taxon>Chordata</taxon>
        <taxon>Craniata</taxon>
        <taxon>Vertebrata</taxon>
        <taxon>Euteleostomi</taxon>
        <taxon>Actinopterygii</taxon>
        <taxon>Neopterygii</taxon>
        <taxon>Teleostei</taxon>
        <taxon>Neoteleostei</taxon>
        <taxon>Acanthomorphata</taxon>
        <taxon>Ovalentaria</taxon>
        <taxon>Atherinomorphae</taxon>
        <taxon>Beloniformes</taxon>
        <taxon>Adrianichthyidae</taxon>
        <taxon>Oryziinae</taxon>
        <taxon>Oryzias</taxon>
    </lineage>
</organism>
<proteinExistence type="predicted"/>
<protein>
    <submittedName>
        <fullName evidence="2">SH3 and multiple ankyrin repeat domains protein 1</fullName>
    </submittedName>
</protein>
<feature type="compositionally biased region" description="Polar residues" evidence="1">
    <location>
        <begin position="120"/>
        <end position="130"/>
    </location>
</feature>
<evidence type="ECO:0000256" key="1">
    <source>
        <dbReference type="SAM" id="MobiDB-lite"/>
    </source>
</evidence>
<sequence>MEAEPSQDAEDQTSGDATTDSPNASLPSPLTSLPPQTQTSTSLPSSTAAPAVSSQQNLENVDYTSTFNKALEGSGARRERERFRDMRRKSASFFLSSEEDIQGEAGGGAGEGGGGASGVRIQTLQGSQIEVPTPRLRPSKSIDEGMFSADSYVNYSSSMPPAFGLPEYSSPILGQDGQPKSAPSLYGSQPATTFIHPLTGKVLDPSSPLGLALAARERALKDDRRPRREDRHFGRQMSQLDLFQHRYRLLHLRFLLPQHNPPIHLQFLSTLAPQQLPPPLRL</sequence>
<feature type="compositionally biased region" description="Gly residues" evidence="1">
    <location>
        <begin position="104"/>
        <end position="117"/>
    </location>
</feature>
<dbReference type="EMBL" id="WKFB01001044">
    <property type="protein sequence ID" value="KAF6715623.1"/>
    <property type="molecule type" value="Genomic_DNA"/>
</dbReference>
<feature type="compositionally biased region" description="Basic and acidic residues" evidence="1">
    <location>
        <begin position="75"/>
        <end position="84"/>
    </location>
</feature>
<dbReference type="GO" id="GO:0035255">
    <property type="term" value="F:ionotropic glutamate receptor binding"/>
    <property type="evidence" value="ECO:0007669"/>
    <property type="project" value="TreeGrafter"/>
</dbReference>
<dbReference type="Proteomes" id="UP000646548">
    <property type="component" value="Unassembled WGS sequence"/>
</dbReference>
<comment type="caution">
    <text evidence="2">The sequence shown here is derived from an EMBL/GenBank/DDBJ whole genome shotgun (WGS) entry which is preliminary data.</text>
</comment>
<dbReference type="AlphaFoldDB" id="A0A834BSW4"/>